<accession>A0ABT9BN70</accession>
<comment type="caution">
    <text evidence="2">The sequence shown here is derived from an EMBL/GenBank/DDBJ whole genome shotgun (WGS) entry which is preliminary data.</text>
</comment>
<evidence type="ECO:0000313" key="3">
    <source>
        <dbReference type="Proteomes" id="UP001241072"/>
    </source>
</evidence>
<proteinExistence type="predicted"/>
<keyword evidence="1" id="KW-0812">Transmembrane</keyword>
<evidence type="ECO:0000313" key="2">
    <source>
        <dbReference type="EMBL" id="MDO7882455.1"/>
    </source>
</evidence>
<gene>
    <name evidence="2" type="ORF">Q5716_09490</name>
</gene>
<evidence type="ECO:0008006" key="4">
    <source>
        <dbReference type="Google" id="ProtNLM"/>
    </source>
</evidence>
<keyword evidence="1" id="KW-1133">Transmembrane helix</keyword>
<organism evidence="2 3">
    <name type="scientific">Antiquaquibacter soli</name>
    <dbReference type="NCBI Taxonomy" id="3064523"/>
    <lineage>
        <taxon>Bacteria</taxon>
        <taxon>Bacillati</taxon>
        <taxon>Actinomycetota</taxon>
        <taxon>Actinomycetes</taxon>
        <taxon>Micrococcales</taxon>
        <taxon>Microbacteriaceae</taxon>
        <taxon>Antiquaquibacter</taxon>
    </lineage>
</organism>
<dbReference type="RefSeq" id="WP_305002831.1">
    <property type="nucleotide sequence ID" value="NZ_JAUQUB010000001.1"/>
</dbReference>
<keyword evidence="3" id="KW-1185">Reference proteome</keyword>
<keyword evidence="1" id="KW-0472">Membrane</keyword>
<reference evidence="2 3" key="1">
    <citation type="submission" date="2023-07" db="EMBL/GenBank/DDBJ databases">
        <title>Protaetiibacter sp. nov WY-16 isolated from soil.</title>
        <authorList>
            <person name="Liu B."/>
            <person name="Wan Y."/>
        </authorList>
    </citation>
    <scope>NUCLEOTIDE SEQUENCE [LARGE SCALE GENOMIC DNA]</scope>
    <source>
        <strain evidence="2 3">WY-16</strain>
    </source>
</reference>
<protein>
    <recommendedName>
        <fullName evidence="4">Lipoprotein</fullName>
    </recommendedName>
</protein>
<feature type="transmembrane region" description="Helical" evidence="1">
    <location>
        <begin position="20"/>
        <end position="41"/>
    </location>
</feature>
<evidence type="ECO:0000256" key="1">
    <source>
        <dbReference type="SAM" id="Phobius"/>
    </source>
</evidence>
<dbReference type="EMBL" id="JAUQUB010000001">
    <property type="protein sequence ID" value="MDO7882455.1"/>
    <property type="molecule type" value="Genomic_DNA"/>
</dbReference>
<name>A0ABT9BN70_9MICO</name>
<dbReference type="Proteomes" id="UP001241072">
    <property type="component" value="Unassembled WGS sequence"/>
</dbReference>
<sequence>MTRSRGDVRLAQIGGTKGPVLRGSAVTIGVGAAAGLVLAALSGCVVVPGSGLTAEEARTELYDSLDRTETVLGGLWDNRDDPTARGCLIPLWVEGEHYPGLRLGSAPDDRQAAANSVRDTWTEWGYRVTQTLVGEVIELQGRSSVGELLVFRVTEEAMTLQGESECRPE</sequence>